<evidence type="ECO:0000259" key="1">
    <source>
        <dbReference type="PROSITE" id="PS51186"/>
    </source>
</evidence>
<accession>A0A7W2F9B0</accession>
<dbReference type="AlphaFoldDB" id="A0A7W2F9B0"/>
<protein>
    <recommendedName>
        <fullName evidence="1">N-acetyltransferase domain-containing protein</fullName>
    </recommendedName>
</protein>
<feature type="domain" description="N-acetyltransferase" evidence="1">
    <location>
        <begin position="7"/>
        <end position="172"/>
    </location>
</feature>
<dbReference type="RefSeq" id="WP_182153322.1">
    <property type="nucleotide sequence ID" value="NZ_JACEZU010000004.1"/>
</dbReference>
<evidence type="ECO:0000313" key="2">
    <source>
        <dbReference type="EMBL" id="MBA5687486.1"/>
    </source>
</evidence>
<dbReference type="Gene3D" id="3.40.630.30">
    <property type="match status" value="1"/>
</dbReference>
<dbReference type="EMBL" id="JACEZU010000004">
    <property type="protein sequence ID" value="MBA5687486.1"/>
    <property type="molecule type" value="Genomic_DNA"/>
</dbReference>
<dbReference type="InterPro" id="IPR016181">
    <property type="entry name" value="Acyl_CoA_acyltransferase"/>
</dbReference>
<evidence type="ECO:0000313" key="3">
    <source>
        <dbReference type="Proteomes" id="UP000573499"/>
    </source>
</evidence>
<name>A0A7W2F9B0_9BURK</name>
<dbReference type="InterPro" id="IPR000182">
    <property type="entry name" value="GNAT_dom"/>
</dbReference>
<comment type="caution">
    <text evidence="2">The sequence shown here is derived from an EMBL/GenBank/DDBJ whole genome shotgun (WGS) entry which is preliminary data.</text>
</comment>
<organism evidence="2 3">
    <name type="scientific">Rugamonas apoptosis</name>
    <dbReference type="NCBI Taxonomy" id="2758570"/>
    <lineage>
        <taxon>Bacteria</taxon>
        <taxon>Pseudomonadati</taxon>
        <taxon>Pseudomonadota</taxon>
        <taxon>Betaproteobacteria</taxon>
        <taxon>Burkholderiales</taxon>
        <taxon>Oxalobacteraceae</taxon>
        <taxon>Telluria group</taxon>
        <taxon>Rugamonas</taxon>
    </lineage>
</organism>
<dbReference type="GO" id="GO:0016747">
    <property type="term" value="F:acyltransferase activity, transferring groups other than amino-acyl groups"/>
    <property type="evidence" value="ECO:0007669"/>
    <property type="project" value="InterPro"/>
</dbReference>
<dbReference type="PROSITE" id="PS51186">
    <property type="entry name" value="GNAT"/>
    <property type="match status" value="1"/>
</dbReference>
<reference evidence="2 3" key="1">
    <citation type="submission" date="2020-07" db="EMBL/GenBank/DDBJ databases">
        <title>Novel species isolated from subtropical streams in China.</title>
        <authorList>
            <person name="Lu H."/>
        </authorList>
    </citation>
    <scope>NUCLEOTIDE SEQUENCE [LARGE SCALE GENOMIC DNA]</scope>
    <source>
        <strain evidence="2 3">LX47W</strain>
    </source>
</reference>
<dbReference type="Proteomes" id="UP000573499">
    <property type="component" value="Unassembled WGS sequence"/>
</dbReference>
<dbReference type="SUPFAM" id="SSF55729">
    <property type="entry name" value="Acyl-CoA N-acyltransferases (Nat)"/>
    <property type="match status" value="1"/>
</dbReference>
<keyword evidence="3" id="KW-1185">Reference proteome</keyword>
<sequence length="225" mass="24300">MTGDSPFHWRTLRPGEASAAWALHAQVFAATPAGMVRPDQLPHFEQHVQELGRILGCFMGDQLVAYGVLGIRSETVTHLADLLALAPADRLRACVLDGAASLPPWRGHNLHQVAIDARGALAQSLGRTLVLATVAPENMRSLRGLLLQGFAVHGYATVYGGLPRLLMARDLLRPQPNWRLAHCVPTASHAGHQMALAEGLLGYGCQQDAAKAWHIQYGRATPAEH</sequence>
<gene>
    <name evidence="2" type="ORF">H3H39_10555</name>
</gene>
<proteinExistence type="predicted"/>